<comment type="subcellular location">
    <subcellularLocation>
        <location evidence="1">Membrane</location>
        <topology evidence="1">Multi-pass membrane protein</topology>
    </subcellularLocation>
</comment>
<feature type="transmembrane region" description="Helical" evidence="8">
    <location>
        <begin position="229"/>
        <end position="247"/>
    </location>
</feature>
<keyword evidence="4 8" id="KW-0812">Transmembrane</keyword>
<feature type="transmembrane region" description="Helical" evidence="8">
    <location>
        <begin position="429"/>
        <end position="450"/>
    </location>
</feature>
<evidence type="ECO:0000313" key="10">
    <source>
        <dbReference type="Proteomes" id="UP000199065"/>
    </source>
</evidence>
<feature type="transmembrane region" description="Helical" evidence="8">
    <location>
        <begin position="96"/>
        <end position="120"/>
    </location>
</feature>
<organism evidence="9 10">
    <name type="scientific">Corynebacterium spheniscorum</name>
    <dbReference type="NCBI Taxonomy" id="185761"/>
    <lineage>
        <taxon>Bacteria</taxon>
        <taxon>Bacillati</taxon>
        <taxon>Actinomycetota</taxon>
        <taxon>Actinomycetes</taxon>
        <taxon>Mycobacteriales</taxon>
        <taxon>Corynebacteriaceae</taxon>
        <taxon>Corynebacterium</taxon>
    </lineage>
</organism>
<protein>
    <submittedName>
        <fullName evidence="9">Alpha-1,6-mannosyltransferase</fullName>
    </submittedName>
</protein>
<dbReference type="EMBL" id="FOPJ01000009">
    <property type="protein sequence ID" value="SFG66931.1"/>
    <property type="molecule type" value="Genomic_DNA"/>
</dbReference>
<evidence type="ECO:0000256" key="7">
    <source>
        <dbReference type="ARBA" id="ARBA00043987"/>
    </source>
</evidence>
<keyword evidence="10" id="KW-1185">Reference proteome</keyword>
<sequence>MTRRLPLPQIGTAGSRSAALHSESPLIGAISGLHTSPTIRLSAQELTRFAILRWLGTLGCLLLSFGALGAGALPVVDNPWNSFPGGSLLSRMLQTSSMMVLIGVGLVVVAWALMGPFVAIIPRARASVDLGMLRRTYIAWVLPIILTAPLFTQDIYSYLAQGSIVAHGLDPYSAGPVDLLGPDNHLARSVPFIWSHSPSPYGPVAMWLAALISRVTADSILLGVIAHRILSVIGIAAAGWGVVVLARRCHVNPASALWLGILNPLTIMHLIGGIHNEAILLGLMLPGLELGFRAVDKWSLASPEIEGSGMLRLQAAGLWVCCTFLIAGAGMVKVTGFIALGFVGMAVARLMAQRLPGPAAVILSALAHALMLVLAVVLVTWLTGIGLGWITGQGGAVSVRSWLSLSTATGVIAGWFGMILGLGDHTEAILYFTRGAGVAVAGAFIIRMLLATFRGVIHPVGAYGVGTFILVILFPVVQPWYMLWAIVPLAAWANRMFFRTAVVAYSAVFSFLVLPRGLGLPPLTVFTIYSGFVIASAIILASLWWMLKRRGIIGLH</sequence>
<evidence type="ECO:0000313" key="9">
    <source>
        <dbReference type="EMBL" id="SFG66931.1"/>
    </source>
</evidence>
<name>A0A1I2TX52_9CORY</name>
<evidence type="ECO:0000256" key="1">
    <source>
        <dbReference type="ARBA" id="ARBA00004141"/>
    </source>
</evidence>
<feature type="transmembrane region" description="Helical" evidence="8">
    <location>
        <begin position="50"/>
        <end position="76"/>
    </location>
</feature>
<evidence type="ECO:0000256" key="2">
    <source>
        <dbReference type="ARBA" id="ARBA00022676"/>
    </source>
</evidence>
<evidence type="ECO:0000256" key="3">
    <source>
        <dbReference type="ARBA" id="ARBA00022679"/>
    </source>
</evidence>
<accession>A0A1I2TX52</accession>
<dbReference type="STRING" id="185761.SAMN05660282_01580"/>
<feature type="transmembrane region" description="Helical" evidence="8">
    <location>
        <begin position="253"/>
        <end position="271"/>
    </location>
</feature>
<feature type="transmembrane region" description="Helical" evidence="8">
    <location>
        <begin position="496"/>
        <end position="514"/>
    </location>
</feature>
<evidence type="ECO:0000256" key="4">
    <source>
        <dbReference type="ARBA" id="ARBA00022692"/>
    </source>
</evidence>
<feature type="transmembrane region" description="Helical" evidence="8">
    <location>
        <begin position="526"/>
        <end position="547"/>
    </location>
</feature>
<feature type="transmembrane region" description="Helical" evidence="8">
    <location>
        <begin position="315"/>
        <end position="348"/>
    </location>
</feature>
<dbReference type="GO" id="GO:0016757">
    <property type="term" value="F:glycosyltransferase activity"/>
    <property type="evidence" value="ECO:0007669"/>
    <property type="project" value="UniProtKB-KW"/>
</dbReference>
<keyword evidence="2 9" id="KW-0328">Glycosyltransferase</keyword>
<reference evidence="9 10" key="1">
    <citation type="submission" date="2016-10" db="EMBL/GenBank/DDBJ databases">
        <authorList>
            <person name="de Groot N.N."/>
        </authorList>
    </citation>
    <scope>NUCLEOTIDE SEQUENCE [LARGE SCALE GENOMIC DNA]</scope>
    <source>
        <strain>J11</strain>
        <strain evidence="10">PG 39</strain>
    </source>
</reference>
<evidence type="ECO:0000256" key="8">
    <source>
        <dbReference type="SAM" id="Phobius"/>
    </source>
</evidence>
<dbReference type="AlphaFoldDB" id="A0A1I2TX52"/>
<evidence type="ECO:0000256" key="6">
    <source>
        <dbReference type="ARBA" id="ARBA00023136"/>
    </source>
</evidence>
<dbReference type="Pfam" id="PF26314">
    <property type="entry name" value="MptA_B_family"/>
    <property type="match status" value="1"/>
</dbReference>
<dbReference type="GO" id="GO:0016020">
    <property type="term" value="C:membrane"/>
    <property type="evidence" value="ECO:0007669"/>
    <property type="project" value="UniProtKB-SubCell"/>
</dbReference>
<feature type="transmembrane region" description="Helical" evidence="8">
    <location>
        <begin position="132"/>
        <end position="151"/>
    </location>
</feature>
<feature type="transmembrane region" description="Helical" evidence="8">
    <location>
        <begin position="462"/>
        <end position="484"/>
    </location>
</feature>
<keyword evidence="5 8" id="KW-1133">Transmembrane helix</keyword>
<gene>
    <name evidence="9" type="ORF">SAMN05660282_01580</name>
</gene>
<proteinExistence type="inferred from homology"/>
<dbReference type="RefSeq" id="WP_223845804.1">
    <property type="nucleotide sequence ID" value="NZ_FOPJ01000009.1"/>
</dbReference>
<feature type="transmembrane region" description="Helical" evidence="8">
    <location>
        <begin position="360"/>
        <end position="382"/>
    </location>
</feature>
<feature type="transmembrane region" description="Helical" evidence="8">
    <location>
        <begin position="402"/>
        <end position="422"/>
    </location>
</feature>
<dbReference type="InterPro" id="IPR049829">
    <property type="entry name" value="MptA/B-like"/>
</dbReference>
<comment type="similarity">
    <text evidence="7">Belongs to the MptA/B family.</text>
</comment>
<dbReference type="Proteomes" id="UP000199065">
    <property type="component" value="Unassembled WGS sequence"/>
</dbReference>
<keyword evidence="6 8" id="KW-0472">Membrane</keyword>
<evidence type="ECO:0000256" key="5">
    <source>
        <dbReference type="ARBA" id="ARBA00022989"/>
    </source>
</evidence>
<keyword evidence="3 9" id="KW-0808">Transferase</keyword>
<dbReference type="NCBIfam" id="NF038066">
    <property type="entry name" value="MptB"/>
    <property type="match status" value="1"/>
</dbReference>